<sequence length="442" mass="48623">MAQIKALLEEDLFNVASSAALKHPDGPLAAAAQRRATSLFGAAVSAIDPENPKYTPLLNVFEEGNPAATVRDGQELATAAEEESGHDAPDIRQQLADEADAIAPHLFMTLLPSLDAGARLISLNISNELYGKAATHRVAIQRLREAVDEINPAIEAPNYEQLHEAALIAKIRELALIGYTKEAKAIYKAEIEADGTVDSVLDALAELDEDHDGMIITPWRAFAAKKVQPPAKSQPNSATTAGRKPQARKVSGDDPYVQFKDKSKYFIPRSLRKYCDYHGYNTSHTSAQCKALSHSSDRPSVQQRLTPQQGQQRPAQQQGQRQQPRQSGQTRPNPPPQPSGHTHQSRQADPQNSGPRKAWKRNAHTNRLESDVNELYESSDSDSDIDEVEGRARVRAGEVQRHRLPSQACTRRRQAATCHDRPRSRGLPTTGCRAAYSPCLER</sequence>
<proteinExistence type="predicted"/>
<feature type="compositionally biased region" description="Low complexity" evidence="1">
    <location>
        <begin position="302"/>
        <end position="329"/>
    </location>
</feature>
<feature type="compositionally biased region" description="Polar residues" evidence="1">
    <location>
        <begin position="231"/>
        <end position="240"/>
    </location>
</feature>
<feature type="compositionally biased region" description="Basic and acidic residues" evidence="1">
    <location>
        <begin position="388"/>
        <end position="401"/>
    </location>
</feature>
<keyword evidence="3" id="KW-1185">Reference proteome</keyword>
<dbReference type="Proteomes" id="UP000717585">
    <property type="component" value="Unassembled WGS sequence"/>
</dbReference>
<accession>A0A8J6B439</accession>
<feature type="compositionally biased region" description="Polar residues" evidence="1">
    <location>
        <begin position="339"/>
        <end position="354"/>
    </location>
</feature>
<protein>
    <submittedName>
        <fullName evidence="2">Uncharacterized protein</fullName>
    </submittedName>
</protein>
<evidence type="ECO:0000313" key="3">
    <source>
        <dbReference type="Proteomes" id="UP000717585"/>
    </source>
</evidence>
<name>A0A8J6B439_9EUKA</name>
<gene>
    <name evidence="2" type="ORF">J8273_0528</name>
</gene>
<dbReference type="EMBL" id="JAHDYR010000012">
    <property type="protein sequence ID" value="KAG9395298.1"/>
    <property type="molecule type" value="Genomic_DNA"/>
</dbReference>
<reference evidence="2" key="1">
    <citation type="submission" date="2021-05" db="EMBL/GenBank/DDBJ databases">
        <title>A free-living protist that lacks canonical eukaryotic 1 DNA replication and segregation systems.</title>
        <authorList>
            <person name="Salas-Leiva D.E."/>
            <person name="Tromer E.C."/>
            <person name="Curtis B.A."/>
            <person name="Jerlstrom-Hultqvist J."/>
            <person name="Kolisko M."/>
            <person name="Yi Z."/>
            <person name="Salas-Leiva J.S."/>
            <person name="Gallot-Lavallee L."/>
            <person name="Kops G.J.P.L."/>
            <person name="Archibald J.M."/>
            <person name="Simpson A.G.B."/>
            <person name="Roger A.J."/>
        </authorList>
    </citation>
    <scope>NUCLEOTIDE SEQUENCE</scope>
    <source>
        <strain evidence="2">BICM</strain>
    </source>
</reference>
<comment type="caution">
    <text evidence="2">The sequence shown here is derived from an EMBL/GenBank/DDBJ whole genome shotgun (WGS) entry which is preliminary data.</text>
</comment>
<feature type="region of interest" description="Disordered" evidence="1">
    <location>
        <begin position="226"/>
        <end position="255"/>
    </location>
</feature>
<feature type="region of interest" description="Disordered" evidence="1">
    <location>
        <begin position="288"/>
        <end position="432"/>
    </location>
</feature>
<evidence type="ECO:0000256" key="1">
    <source>
        <dbReference type="SAM" id="MobiDB-lite"/>
    </source>
</evidence>
<organism evidence="2 3">
    <name type="scientific">Carpediemonas membranifera</name>
    <dbReference type="NCBI Taxonomy" id="201153"/>
    <lineage>
        <taxon>Eukaryota</taxon>
        <taxon>Metamonada</taxon>
        <taxon>Carpediemonas-like organisms</taxon>
        <taxon>Carpediemonas</taxon>
    </lineage>
</organism>
<feature type="compositionally biased region" description="Acidic residues" evidence="1">
    <location>
        <begin position="371"/>
        <end position="387"/>
    </location>
</feature>
<evidence type="ECO:0000313" key="2">
    <source>
        <dbReference type="EMBL" id="KAG9395298.1"/>
    </source>
</evidence>
<dbReference type="AlphaFoldDB" id="A0A8J6B439"/>